<feature type="region of interest" description="Disordered" evidence="1">
    <location>
        <begin position="1"/>
        <end position="20"/>
    </location>
</feature>
<name>A0A5J4Q1Z5_9EUKA</name>
<dbReference type="AlphaFoldDB" id="A0A5J4Q1Z5"/>
<dbReference type="Proteomes" id="UP000324800">
    <property type="component" value="Unassembled WGS sequence"/>
</dbReference>
<sequence>ENAGQVRNSQGPDVASAFKDETTIQMSDFSSAEIRQILIELQIDPASAKEAEPDQAKNLSLGVLQIRFGRTEESPIEEIEIPLSILVDDDETRRDAANNAFAESIEKVAAEVMSAEANEAQDRAMQELEAGRVAEAKNILQFQQVQMNNYQMQMPMAMRASPQYQAIGQQQVRMQSSIDQLGAAQNNQQVRRNLILSNAQQSN</sequence>
<reference evidence="2 3" key="1">
    <citation type="submission" date="2019-03" db="EMBL/GenBank/DDBJ databases">
        <title>Single cell metagenomics reveals metabolic interactions within the superorganism composed of flagellate Streblomastix strix and complex community of Bacteroidetes bacteria on its surface.</title>
        <authorList>
            <person name="Treitli S.C."/>
            <person name="Kolisko M."/>
            <person name="Husnik F."/>
            <person name="Keeling P."/>
            <person name="Hampl V."/>
        </authorList>
    </citation>
    <scope>NUCLEOTIDE SEQUENCE [LARGE SCALE GENOMIC DNA]</scope>
    <source>
        <strain evidence="2">ST1C</strain>
    </source>
</reference>
<dbReference type="EMBL" id="SNRW01047279">
    <property type="protein sequence ID" value="KAA6315765.1"/>
    <property type="molecule type" value="Genomic_DNA"/>
</dbReference>
<gene>
    <name evidence="2" type="ORF">EZS28_055367</name>
</gene>
<organism evidence="2 3">
    <name type="scientific">Streblomastix strix</name>
    <dbReference type="NCBI Taxonomy" id="222440"/>
    <lineage>
        <taxon>Eukaryota</taxon>
        <taxon>Metamonada</taxon>
        <taxon>Preaxostyla</taxon>
        <taxon>Oxymonadida</taxon>
        <taxon>Streblomastigidae</taxon>
        <taxon>Streblomastix</taxon>
    </lineage>
</organism>
<feature type="compositionally biased region" description="Polar residues" evidence="1">
    <location>
        <begin position="1"/>
        <end position="11"/>
    </location>
</feature>
<evidence type="ECO:0000313" key="2">
    <source>
        <dbReference type="EMBL" id="KAA6315765.1"/>
    </source>
</evidence>
<evidence type="ECO:0000256" key="1">
    <source>
        <dbReference type="SAM" id="MobiDB-lite"/>
    </source>
</evidence>
<feature type="non-terminal residue" evidence="2">
    <location>
        <position position="203"/>
    </location>
</feature>
<proteinExistence type="predicted"/>
<evidence type="ECO:0000313" key="3">
    <source>
        <dbReference type="Proteomes" id="UP000324800"/>
    </source>
</evidence>
<protein>
    <submittedName>
        <fullName evidence="2">Uncharacterized protein</fullName>
    </submittedName>
</protein>
<accession>A0A5J4Q1Z5</accession>
<comment type="caution">
    <text evidence="2">The sequence shown here is derived from an EMBL/GenBank/DDBJ whole genome shotgun (WGS) entry which is preliminary data.</text>
</comment>
<feature type="non-terminal residue" evidence="2">
    <location>
        <position position="1"/>
    </location>
</feature>